<reference evidence="2" key="1">
    <citation type="journal article" date="2019" name="Int. J. Syst. Evol. Microbiol.">
        <title>The Global Catalogue of Microorganisms (GCM) 10K type strain sequencing project: providing services to taxonomists for standard genome sequencing and annotation.</title>
        <authorList>
            <consortium name="The Broad Institute Genomics Platform"/>
            <consortium name="The Broad Institute Genome Sequencing Center for Infectious Disease"/>
            <person name="Wu L."/>
            <person name="Ma J."/>
        </authorList>
    </citation>
    <scope>NUCLEOTIDE SEQUENCE [LARGE SCALE GENOMIC DNA]</scope>
    <source>
        <strain evidence="2">KCTC 42986</strain>
    </source>
</reference>
<proteinExistence type="predicted"/>
<dbReference type="Proteomes" id="UP001595530">
    <property type="component" value="Unassembled WGS sequence"/>
</dbReference>
<sequence length="147" mass="15716">MNEKSELSDLAGALLRGLQGAPKKNKDYARIAEYAATIFGMSVRSISQELFLENVNNIMIFFKGFVKFCGLAVGLSDDECNDAFEVFFVEITGLPHQDGAMTFSVLDRMANTPEGIALIKAGQLAAYDCQEGNIAGAIAALGKALGI</sequence>
<gene>
    <name evidence="1" type="ORF">ACFOFO_22585</name>
</gene>
<evidence type="ECO:0000313" key="2">
    <source>
        <dbReference type="Proteomes" id="UP001595530"/>
    </source>
</evidence>
<dbReference type="RefSeq" id="WP_390332944.1">
    <property type="nucleotide sequence ID" value="NZ_JBHRTP010000085.1"/>
</dbReference>
<accession>A0ABV7F8Z8</accession>
<keyword evidence="2" id="KW-1185">Reference proteome</keyword>
<organism evidence="1 2">
    <name type="scientific">Undibacterium arcticum</name>
    <dbReference type="NCBI Taxonomy" id="1762892"/>
    <lineage>
        <taxon>Bacteria</taxon>
        <taxon>Pseudomonadati</taxon>
        <taxon>Pseudomonadota</taxon>
        <taxon>Betaproteobacteria</taxon>
        <taxon>Burkholderiales</taxon>
        <taxon>Oxalobacteraceae</taxon>
        <taxon>Undibacterium</taxon>
    </lineage>
</organism>
<name>A0ABV7F8Z8_9BURK</name>
<protein>
    <submittedName>
        <fullName evidence="1">Uncharacterized protein</fullName>
    </submittedName>
</protein>
<dbReference type="EMBL" id="JBHRTP010000085">
    <property type="protein sequence ID" value="MFC3110706.1"/>
    <property type="molecule type" value="Genomic_DNA"/>
</dbReference>
<evidence type="ECO:0000313" key="1">
    <source>
        <dbReference type="EMBL" id="MFC3110706.1"/>
    </source>
</evidence>
<comment type="caution">
    <text evidence="1">The sequence shown here is derived from an EMBL/GenBank/DDBJ whole genome shotgun (WGS) entry which is preliminary data.</text>
</comment>